<dbReference type="Gene3D" id="3.40.50.300">
    <property type="entry name" value="P-loop containing nucleotide triphosphate hydrolases"/>
    <property type="match status" value="1"/>
</dbReference>
<name>A0A645D3R4_9ZZZZ</name>
<dbReference type="PROSITE" id="PS00211">
    <property type="entry name" value="ABC_TRANSPORTER_1"/>
    <property type="match status" value="1"/>
</dbReference>
<accession>A0A645D3R4</accession>
<organism evidence="2">
    <name type="scientific">bioreactor metagenome</name>
    <dbReference type="NCBI Taxonomy" id="1076179"/>
    <lineage>
        <taxon>unclassified sequences</taxon>
        <taxon>metagenomes</taxon>
        <taxon>ecological metagenomes</taxon>
    </lineage>
</organism>
<sequence length="188" mass="20971">MLIGGVNVKEYDLEFLRSKIGIVMQKTELFSGSIEENIRWGDENSSMDDIIYASEIAQADEYILQMTEKYGAYVAEKGSSLSGGQKQRLSIARAVVKKPEILIFDDSTSALDLSTESKLKQKLRENFKGKTIITIAQRIASVKDCDRIAVIDNGRLSACGTHEELFETSDIYRDIYNSQIKKGAVENG</sequence>
<dbReference type="InterPro" id="IPR027417">
    <property type="entry name" value="P-loop_NTPase"/>
</dbReference>
<reference evidence="2" key="1">
    <citation type="submission" date="2019-08" db="EMBL/GenBank/DDBJ databases">
        <authorList>
            <person name="Kucharzyk K."/>
            <person name="Murdoch R.W."/>
            <person name="Higgins S."/>
            <person name="Loffler F."/>
        </authorList>
    </citation>
    <scope>NUCLEOTIDE SEQUENCE</scope>
</reference>
<dbReference type="InterPro" id="IPR017871">
    <property type="entry name" value="ABC_transporter-like_CS"/>
</dbReference>
<protein>
    <submittedName>
        <fullName evidence="2">Alpha-hemolysin translocation ATP-binding protein HlyB</fullName>
    </submittedName>
</protein>
<dbReference type="PROSITE" id="PS50893">
    <property type="entry name" value="ABC_TRANSPORTER_2"/>
    <property type="match status" value="1"/>
</dbReference>
<dbReference type="EMBL" id="VSSQ01032547">
    <property type="protein sequence ID" value="MPM83839.1"/>
    <property type="molecule type" value="Genomic_DNA"/>
</dbReference>
<dbReference type="GO" id="GO:0015421">
    <property type="term" value="F:ABC-type oligopeptide transporter activity"/>
    <property type="evidence" value="ECO:0007669"/>
    <property type="project" value="TreeGrafter"/>
</dbReference>
<dbReference type="Pfam" id="PF00005">
    <property type="entry name" value="ABC_tran"/>
    <property type="match status" value="1"/>
</dbReference>
<dbReference type="PANTHER" id="PTHR43394:SF1">
    <property type="entry name" value="ATP-BINDING CASSETTE SUB-FAMILY B MEMBER 10, MITOCHONDRIAL"/>
    <property type="match status" value="1"/>
</dbReference>
<dbReference type="AlphaFoldDB" id="A0A645D3R4"/>
<dbReference type="InterPro" id="IPR039421">
    <property type="entry name" value="Type_1_exporter"/>
</dbReference>
<evidence type="ECO:0000259" key="1">
    <source>
        <dbReference type="PROSITE" id="PS50893"/>
    </source>
</evidence>
<proteinExistence type="predicted"/>
<comment type="caution">
    <text evidence="2">The sequence shown here is derived from an EMBL/GenBank/DDBJ whole genome shotgun (WGS) entry which is preliminary data.</text>
</comment>
<feature type="domain" description="ABC transporter" evidence="1">
    <location>
        <begin position="1"/>
        <end position="178"/>
    </location>
</feature>
<keyword evidence="2" id="KW-0067">ATP-binding</keyword>
<dbReference type="InterPro" id="IPR003439">
    <property type="entry name" value="ABC_transporter-like_ATP-bd"/>
</dbReference>
<gene>
    <name evidence="2" type="primary">hlyB_2</name>
    <name evidence="2" type="ORF">SDC9_130908</name>
</gene>
<dbReference type="PANTHER" id="PTHR43394">
    <property type="entry name" value="ATP-DEPENDENT PERMEASE MDL1, MITOCHONDRIAL"/>
    <property type="match status" value="1"/>
</dbReference>
<dbReference type="GO" id="GO:0016887">
    <property type="term" value="F:ATP hydrolysis activity"/>
    <property type="evidence" value="ECO:0007669"/>
    <property type="project" value="InterPro"/>
</dbReference>
<keyword evidence="2" id="KW-0547">Nucleotide-binding</keyword>
<evidence type="ECO:0000313" key="2">
    <source>
        <dbReference type="EMBL" id="MPM83839.1"/>
    </source>
</evidence>
<dbReference type="SUPFAM" id="SSF52540">
    <property type="entry name" value="P-loop containing nucleoside triphosphate hydrolases"/>
    <property type="match status" value="1"/>
</dbReference>
<dbReference type="GO" id="GO:0005524">
    <property type="term" value="F:ATP binding"/>
    <property type="evidence" value="ECO:0007669"/>
    <property type="project" value="UniProtKB-KW"/>
</dbReference>